<feature type="compositionally biased region" description="Basic and acidic residues" evidence="1">
    <location>
        <begin position="33"/>
        <end position="57"/>
    </location>
</feature>
<evidence type="ECO:0000313" key="3">
    <source>
        <dbReference type="EMBL" id="BAD05818.1"/>
    </source>
</evidence>
<dbReference type="AlphaFoldDB" id="Q6YW71"/>
<feature type="region of interest" description="Disordered" evidence="1">
    <location>
        <begin position="23"/>
        <end position="165"/>
    </location>
</feature>
<protein>
    <submittedName>
        <fullName evidence="3">Splicing coactivator subunit-like</fullName>
    </submittedName>
</protein>
<reference evidence="2" key="1">
    <citation type="submission" date="2002-07" db="EMBL/GenBank/DDBJ databases">
        <title>Oryza sativa nipponbare(GA3) genomic DNA, chromosome 8, BAC clone:OSJNBa0013H03.</title>
        <authorList>
            <person name="Sasaki T."/>
            <person name="Matsumoto T."/>
            <person name="Katayose Y."/>
        </authorList>
    </citation>
    <scope>NUCLEOTIDE SEQUENCE</scope>
</reference>
<name>Q6YW71_ORYSJ</name>
<gene>
    <name evidence="3" type="ORF">B1090H08.20</name>
    <name evidence="2" type="ORF">OSJNBa0013H03.42</name>
</gene>
<reference evidence="4" key="3">
    <citation type="journal article" date="2005" name="Nature">
        <title>The map-based sequence of the rice genome.</title>
        <authorList>
            <consortium name="International rice genome sequencing project (IRGSP)"/>
            <person name="Matsumoto T."/>
            <person name="Wu J."/>
            <person name="Kanamori H."/>
            <person name="Katayose Y."/>
            <person name="Fujisawa M."/>
            <person name="Namiki N."/>
            <person name="Mizuno H."/>
            <person name="Yamamoto K."/>
            <person name="Antonio B.A."/>
            <person name="Baba T."/>
            <person name="Sakata K."/>
            <person name="Nagamura Y."/>
            <person name="Aoki H."/>
            <person name="Arikawa K."/>
            <person name="Arita K."/>
            <person name="Bito T."/>
            <person name="Chiden Y."/>
            <person name="Fujitsuka N."/>
            <person name="Fukunaka R."/>
            <person name="Hamada M."/>
            <person name="Harada C."/>
            <person name="Hayashi A."/>
            <person name="Hijishita S."/>
            <person name="Honda M."/>
            <person name="Hosokawa S."/>
            <person name="Ichikawa Y."/>
            <person name="Idonuma A."/>
            <person name="Iijima M."/>
            <person name="Ikeda M."/>
            <person name="Ikeno M."/>
            <person name="Ito K."/>
            <person name="Ito S."/>
            <person name="Ito T."/>
            <person name="Ito Y."/>
            <person name="Ito Y."/>
            <person name="Iwabuchi A."/>
            <person name="Kamiya K."/>
            <person name="Karasawa W."/>
            <person name="Kurita K."/>
            <person name="Katagiri S."/>
            <person name="Kikuta A."/>
            <person name="Kobayashi H."/>
            <person name="Kobayashi N."/>
            <person name="Machita K."/>
            <person name="Maehara T."/>
            <person name="Masukawa M."/>
            <person name="Mizubayashi T."/>
            <person name="Mukai Y."/>
            <person name="Nagasaki H."/>
            <person name="Nagata Y."/>
            <person name="Naito S."/>
            <person name="Nakashima M."/>
            <person name="Nakama Y."/>
            <person name="Nakamichi Y."/>
            <person name="Nakamura M."/>
            <person name="Meguro A."/>
            <person name="Negishi M."/>
            <person name="Ohta I."/>
            <person name="Ohta T."/>
            <person name="Okamoto M."/>
            <person name="Ono N."/>
            <person name="Saji S."/>
            <person name="Sakaguchi M."/>
            <person name="Sakai K."/>
            <person name="Shibata M."/>
            <person name="Shimokawa T."/>
            <person name="Song J."/>
            <person name="Takazaki Y."/>
            <person name="Terasawa K."/>
            <person name="Tsugane M."/>
            <person name="Tsuji K."/>
            <person name="Ueda S."/>
            <person name="Waki K."/>
            <person name="Yamagata H."/>
            <person name="Yamamoto M."/>
            <person name="Yamamoto S."/>
            <person name="Yamane H."/>
            <person name="Yoshiki S."/>
            <person name="Yoshihara R."/>
            <person name="Yukawa K."/>
            <person name="Zhong H."/>
            <person name="Yano M."/>
            <person name="Yuan Q."/>
            <person name="Ouyang S."/>
            <person name="Liu J."/>
            <person name="Jones K.M."/>
            <person name="Gansberger K."/>
            <person name="Moffat K."/>
            <person name="Hill J."/>
            <person name="Bera J."/>
            <person name="Fadrosh D."/>
            <person name="Jin S."/>
            <person name="Johri S."/>
            <person name="Kim M."/>
            <person name="Overton L."/>
            <person name="Reardon M."/>
            <person name="Tsitrin T."/>
            <person name="Vuong H."/>
            <person name="Weaver B."/>
            <person name="Ciecko A."/>
            <person name="Tallon L."/>
            <person name="Jackson J."/>
            <person name="Pai G."/>
            <person name="Aken S.V."/>
            <person name="Utterback T."/>
            <person name="Reidmuller S."/>
            <person name="Feldblyum T."/>
            <person name="Hsiao J."/>
            <person name="Zismann V."/>
            <person name="Iobst S."/>
            <person name="de Vazeille A.R."/>
            <person name="Buell C.R."/>
            <person name="Ying K."/>
            <person name="Li Y."/>
            <person name="Lu T."/>
            <person name="Huang Y."/>
            <person name="Zhao Q."/>
            <person name="Feng Q."/>
            <person name="Zhang L."/>
            <person name="Zhu J."/>
            <person name="Weng Q."/>
            <person name="Mu J."/>
            <person name="Lu Y."/>
            <person name="Fan D."/>
            <person name="Liu Y."/>
            <person name="Guan J."/>
            <person name="Zhang Y."/>
            <person name="Yu S."/>
            <person name="Liu X."/>
            <person name="Zhang Y."/>
            <person name="Hong G."/>
            <person name="Han B."/>
            <person name="Choisne N."/>
            <person name="Demange N."/>
            <person name="Orjeda G."/>
            <person name="Samain S."/>
            <person name="Cattolico L."/>
            <person name="Pelletier E."/>
            <person name="Couloux A."/>
            <person name="Segurens B."/>
            <person name="Wincker P."/>
            <person name="D'Hont A."/>
            <person name="Scarpelli C."/>
            <person name="Weissenbach J."/>
            <person name="Salanoubat M."/>
            <person name="Quetier F."/>
            <person name="Yu Y."/>
            <person name="Kim H.R."/>
            <person name="Rambo T."/>
            <person name="Currie J."/>
            <person name="Collura K."/>
            <person name="Luo M."/>
            <person name="Yang T."/>
            <person name="Ammiraju J.S.S."/>
            <person name="Engler F."/>
            <person name="Soderlund C."/>
            <person name="Wing R.A."/>
            <person name="Palmer L.E."/>
            <person name="de la Bastide M."/>
            <person name="Spiegel L."/>
            <person name="Nascimento L."/>
            <person name="Zutavern T."/>
            <person name="O'Shaughnessy A."/>
            <person name="Dike S."/>
            <person name="Dedhia N."/>
            <person name="Preston R."/>
            <person name="Balija V."/>
            <person name="McCombie W.R."/>
            <person name="Chow T."/>
            <person name="Chen H."/>
            <person name="Chung M."/>
            <person name="Chen C."/>
            <person name="Shaw J."/>
            <person name="Wu H."/>
            <person name="Hsiao K."/>
            <person name="Chao Y."/>
            <person name="Chu M."/>
            <person name="Cheng C."/>
            <person name="Hour A."/>
            <person name="Lee P."/>
            <person name="Lin S."/>
            <person name="Lin Y."/>
            <person name="Liou J."/>
            <person name="Liu S."/>
            <person name="Hsing Y."/>
            <person name="Raghuvanshi S."/>
            <person name="Mohanty A."/>
            <person name="Bharti A.K."/>
            <person name="Gaur A."/>
            <person name="Gupta V."/>
            <person name="Kumar D."/>
            <person name="Ravi V."/>
            <person name="Vij S."/>
            <person name="Kapur A."/>
            <person name="Khurana P."/>
            <person name="Khurana P."/>
            <person name="Khurana J.P."/>
            <person name="Tyagi A.K."/>
            <person name="Gaikwad K."/>
            <person name="Singh A."/>
            <person name="Dalal V."/>
            <person name="Srivastava S."/>
            <person name="Dixit A."/>
            <person name="Pal A.K."/>
            <person name="Ghazi I.A."/>
            <person name="Yadav M."/>
            <person name="Pandit A."/>
            <person name="Bhargava A."/>
            <person name="Sureshbabu K."/>
            <person name="Batra K."/>
            <person name="Sharma T.R."/>
            <person name="Mohapatra T."/>
            <person name="Singh N.K."/>
            <person name="Messing J."/>
            <person name="Nelson A.B."/>
            <person name="Fuks G."/>
            <person name="Kavchok S."/>
            <person name="Keizer G."/>
            <person name="Linton E."/>
            <person name="Llaca V."/>
            <person name="Song R."/>
            <person name="Tanyolac B."/>
            <person name="Young S."/>
            <person name="Ho-Il K."/>
            <person name="Hahn J.H."/>
            <person name="Sangsakoo G."/>
            <person name="Vanavichit A."/>
            <person name="de Mattos Luiz.A.T."/>
            <person name="Zimmer P.D."/>
            <person name="Malone G."/>
            <person name="Dellagostin O."/>
            <person name="de Oliveira A.C."/>
            <person name="Bevan M."/>
            <person name="Bancroft I."/>
            <person name="Minx P."/>
            <person name="Cordum H."/>
            <person name="Wilson R."/>
            <person name="Cheng Z."/>
            <person name="Jin W."/>
            <person name="Jiang J."/>
            <person name="Leong S.A."/>
            <person name="Iwama H."/>
            <person name="Gojobori T."/>
            <person name="Itoh T."/>
            <person name="Niimura Y."/>
            <person name="Fujii Y."/>
            <person name="Habara T."/>
            <person name="Sakai H."/>
            <person name="Sato Y."/>
            <person name="Wilson G."/>
            <person name="Kumar K."/>
            <person name="McCouch S."/>
            <person name="Juretic N."/>
            <person name="Hoen D."/>
            <person name="Wright S."/>
            <person name="Bruskiewich R."/>
            <person name="Bureau T."/>
            <person name="Miyao A."/>
            <person name="Hirochika H."/>
            <person name="Nishikawa T."/>
            <person name="Kadowaki K."/>
            <person name="Sugiura M."/>
            <person name="Burr B."/>
            <person name="Sasaki T."/>
        </authorList>
    </citation>
    <scope>NUCLEOTIDE SEQUENCE [LARGE SCALE GENOMIC DNA]</scope>
    <source>
        <strain evidence="4">cv. Nipponbare</strain>
    </source>
</reference>
<feature type="compositionally biased region" description="Basic and acidic residues" evidence="1">
    <location>
        <begin position="146"/>
        <end position="165"/>
    </location>
</feature>
<accession>Q6YW71</accession>
<feature type="compositionally biased region" description="Low complexity" evidence="1">
    <location>
        <begin position="120"/>
        <end position="133"/>
    </location>
</feature>
<dbReference type="Proteomes" id="UP000000763">
    <property type="component" value="Chromosome 8"/>
</dbReference>
<proteinExistence type="predicted"/>
<reference evidence="3" key="2">
    <citation type="submission" date="2002-10" db="EMBL/GenBank/DDBJ databases">
        <title>Oryza sativa nipponbare(GA3) genomic DNA, chromosome 8, BAC clone:B1090H08.</title>
        <authorList>
            <person name="Sasaki T."/>
            <person name="Matsumoto T."/>
            <person name="Katayose Y."/>
        </authorList>
    </citation>
    <scope>NUCLEOTIDE SEQUENCE</scope>
</reference>
<sequence length="165" mass="18485">MNICEFLHLNFDLKRVYCVSREGGARGPGPREWGPHGDHRRGGAAAERGEGRGKGGDGPRLTPGRRRRRRGRSERREAAARLESTGSTAFRRSATETERWTRLARMRRSRRRRRRGGSWSGATTAADRSSAATAERESDVAGSNPARREGGERRKRTEEVRGGFK</sequence>
<dbReference type="EMBL" id="AP005489">
    <property type="protein sequence ID" value="BAD05664.1"/>
    <property type="molecule type" value="Genomic_DNA"/>
</dbReference>
<evidence type="ECO:0000256" key="1">
    <source>
        <dbReference type="SAM" id="MobiDB-lite"/>
    </source>
</evidence>
<feature type="compositionally biased region" description="Basic residues" evidence="1">
    <location>
        <begin position="63"/>
        <end position="73"/>
    </location>
</feature>
<reference evidence="4" key="4">
    <citation type="journal article" date="2008" name="Nucleic Acids Res.">
        <title>The rice annotation project database (RAP-DB): 2008 update.</title>
        <authorList>
            <consortium name="The rice annotation project (RAP)"/>
        </authorList>
    </citation>
    <scope>GENOME REANNOTATION</scope>
    <source>
        <strain evidence="4">cv. Nipponbare</strain>
    </source>
</reference>
<evidence type="ECO:0000313" key="4">
    <source>
        <dbReference type="Proteomes" id="UP000000763"/>
    </source>
</evidence>
<dbReference type="EMBL" id="AP005795">
    <property type="protein sequence ID" value="BAD05818.1"/>
    <property type="molecule type" value="Genomic_DNA"/>
</dbReference>
<organism evidence="3 4">
    <name type="scientific">Oryza sativa subsp. japonica</name>
    <name type="common">Rice</name>
    <dbReference type="NCBI Taxonomy" id="39947"/>
    <lineage>
        <taxon>Eukaryota</taxon>
        <taxon>Viridiplantae</taxon>
        <taxon>Streptophyta</taxon>
        <taxon>Embryophyta</taxon>
        <taxon>Tracheophyta</taxon>
        <taxon>Spermatophyta</taxon>
        <taxon>Magnoliopsida</taxon>
        <taxon>Liliopsida</taxon>
        <taxon>Poales</taxon>
        <taxon>Poaceae</taxon>
        <taxon>BOP clade</taxon>
        <taxon>Oryzoideae</taxon>
        <taxon>Oryzeae</taxon>
        <taxon>Oryzinae</taxon>
        <taxon>Oryza</taxon>
        <taxon>Oryza sativa</taxon>
    </lineage>
</organism>
<evidence type="ECO:0000313" key="2">
    <source>
        <dbReference type="EMBL" id="BAD05664.1"/>
    </source>
</evidence>
<feature type="compositionally biased region" description="Basic residues" evidence="1">
    <location>
        <begin position="102"/>
        <end position="116"/>
    </location>
</feature>